<dbReference type="Proteomes" id="UP000488299">
    <property type="component" value="Unassembled WGS sequence"/>
</dbReference>
<comment type="caution">
    <text evidence="1">The sequence shown here is derived from an EMBL/GenBank/DDBJ whole genome shotgun (WGS) entry which is preliminary data.</text>
</comment>
<reference evidence="1 2" key="1">
    <citation type="submission" date="2019-10" db="EMBL/GenBank/DDBJ databases">
        <title>Rudanella paleaurantiibacter sp. nov., isolated from sludge.</title>
        <authorList>
            <person name="Xu S.Q."/>
        </authorList>
    </citation>
    <scope>NUCLEOTIDE SEQUENCE [LARGE SCALE GENOMIC DNA]</scope>
    <source>
        <strain evidence="1 2">HX-22-17</strain>
    </source>
</reference>
<dbReference type="AlphaFoldDB" id="A0A7J5TV22"/>
<dbReference type="RefSeq" id="WP_152125950.1">
    <property type="nucleotide sequence ID" value="NZ_WELI01000009.1"/>
</dbReference>
<evidence type="ECO:0000313" key="2">
    <source>
        <dbReference type="Proteomes" id="UP000488299"/>
    </source>
</evidence>
<accession>A0A7J5TV22</accession>
<evidence type="ECO:0000313" key="1">
    <source>
        <dbReference type="EMBL" id="KAB7727999.1"/>
    </source>
</evidence>
<sequence>MRQHNKYLAKITEELSVYQRYLLDDSVELTPTQHETYEKIDAVRAWLRDGYSDSDVLSMLKNGRHIQDRRGREILAMAYAVFAELRAARDKDGIKYMYAEAFRKAAYEAKAGGDYGAFEKLLDKAAKIDGAYDNQKVVDSEHAKKPQKVVIKVKNLNLQGNAEQRSIQEIGHEVVQ</sequence>
<gene>
    <name evidence="1" type="ORF">F5984_19790</name>
</gene>
<dbReference type="EMBL" id="WELI01000009">
    <property type="protein sequence ID" value="KAB7727999.1"/>
    <property type="molecule type" value="Genomic_DNA"/>
</dbReference>
<keyword evidence="2" id="KW-1185">Reference proteome</keyword>
<organism evidence="1 2">
    <name type="scientific">Rudanella paleaurantiibacter</name>
    <dbReference type="NCBI Taxonomy" id="2614655"/>
    <lineage>
        <taxon>Bacteria</taxon>
        <taxon>Pseudomonadati</taxon>
        <taxon>Bacteroidota</taxon>
        <taxon>Cytophagia</taxon>
        <taxon>Cytophagales</taxon>
        <taxon>Cytophagaceae</taxon>
        <taxon>Rudanella</taxon>
    </lineage>
</organism>
<protein>
    <submittedName>
        <fullName evidence="1">Uncharacterized protein</fullName>
    </submittedName>
</protein>
<proteinExistence type="predicted"/>
<name>A0A7J5TV22_9BACT</name>